<dbReference type="CDD" id="cd18588">
    <property type="entry name" value="ABC_6TM_CyaB_HlyB_like"/>
    <property type="match status" value="1"/>
</dbReference>
<comment type="subcellular location">
    <subcellularLocation>
        <location evidence="1">Cell membrane</location>
        <topology evidence="1">Multi-pass membrane protein</topology>
    </subcellularLocation>
</comment>
<dbReference type="EMBL" id="FQZD01000009">
    <property type="protein sequence ID" value="SHI89961.1"/>
    <property type="molecule type" value="Genomic_DNA"/>
</dbReference>
<dbReference type="PROSITE" id="PS50990">
    <property type="entry name" value="PEPTIDASE_C39"/>
    <property type="match status" value="1"/>
</dbReference>
<dbReference type="PANTHER" id="PTHR24221:SF647">
    <property type="entry name" value="BLL6336 PROTEIN"/>
    <property type="match status" value="1"/>
</dbReference>
<evidence type="ECO:0000256" key="2">
    <source>
        <dbReference type="ARBA" id="ARBA00022448"/>
    </source>
</evidence>
<evidence type="ECO:0000256" key="5">
    <source>
        <dbReference type="ARBA" id="ARBA00022741"/>
    </source>
</evidence>
<name>A0A1M6EX61_9FIRM</name>
<feature type="transmembrane region" description="Helical" evidence="10">
    <location>
        <begin position="377"/>
        <end position="400"/>
    </location>
</feature>
<dbReference type="InterPro" id="IPR010132">
    <property type="entry name" value="ATPase_T1SS_HlyB"/>
</dbReference>
<evidence type="ECO:0000313" key="15">
    <source>
        <dbReference type="Proteomes" id="UP000322917"/>
    </source>
</evidence>
<dbReference type="Proteomes" id="UP000322917">
    <property type="component" value="Unassembled WGS sequence"/>
</dbReference>
<keyword evidence="15" id="KW-1185">Reference proteome</keyword>
<dbReference type="GO" id="GO:0005886">
    <property type="term" value="C:plasma membrane"/>
    <property type="evidence" value="ECO:0007669"/>
    <property type="project" value="UniProtKB-SubCell"/>
</dbReference>
<dbReference type="InterPro" id="IPR017871">
    <property type="entry name" value="ABC_transporter-like_CS"/>
</dbReference>
<evidence type="ECO:0000256" key="4">
    <source>
        <dbReference type="ARBA" id="ARBA00022692"/>
    </source>
</evidence>
<feature type="domain" description="ABC transporter" evidence="11">
    <location>
        <begin position="475"/>
        <end position="710"/>
    </location>
</feature>
<dbReference type="InterPro" id="IPR005074">
    <property type="entry name" value="Peptidase_C39"/>
</dbReference>
<dbReference type="Pfam" id="PF03412">
    <property type="entry name" value="Peptidase_C39"/>
    <property type="match status" value="1"/>
</dbReference>
<protein>
    <submittedName>
        <fullName evidence="14">ATP-binding cassette, subfamily B, HlyB/CyaB</fullName>
    </submittedName>
</protein>
<dbReference type="GO" id="GO:0005524">
    <property type="term" value="F:ATP binding"/>
    <property type="evidence" value="ECO:0007669"/>
    <property type="project" value="UniProtKB-KW"/>
</dbReference>
<keyword evidence="6" id="KW-0645">Protease</keyword>
<keyword evidence="9 10" id="KW-0472">Membrane</keyword>
<dbReference type="Pfam" id="PF00005">
    <property type="entry name" value="ABC_tran"/>
    <property type="match status" value="1"/>
</dbReference>
<dbReference type="InterPro" id="IPR003439">
    <property type="entry name" value="ABC_transporter-like_ATP-bd"/>
</dbReference>
<evidence type="ECO:0000256" key="10">
    <source>
        <dbReference type="SAM" id="Phobius"/>
    </source>
</evidence>
<dbReference type="OrthoDB" id="9762778at2"/>
<sequence>MMTNGTLPPGADKLDTALKCLLIVAGYYGIPAVEEQLRRAYVVKAGKMDTLMLVRAARGLGFKARAFKGDAVRLDRMALPAIALLKNGKYVVLGKWDGEAAMLVDPGREQPVALPRDSFLQAWSGELVLFTRRLGTAEKQKRFGLSWFIPLIWRYRNLWGKVLGLSFLLQLFGLASPFFTQRIIDDVLVHHSVNSLDAMLSGMIVVSLFQTWITGVRTFLFTHATNQVDVMLGAKLFRQITALPVKYFETWQVGEVVARVRELENVRQFITGSAITVVLDVVFTVVYMLAMFLYSTTLSVIALLILPLYILLNAVVTPLYRSRLQEQFAAGTENQTFLIEMVTGIHTVKALAVEPQLLQEWEQRLARYIETSFRTANLANVAGSTGGFIQQFFILLVLWFGARQVMGDSLSVGGLMAFQMLAGQIFAPVLRLVSLWQSFQQVGVSVERLGDIMNETAEPAFNPNRTTLPAVRGDIVFDRVTFRYRQDAGEVLHQVKLQIRAESSVGIVGRSGSGKSTLTKLMQRLYVPESGRIMIDGVDLAQVEPAWLRRQIGVVLQDTFLFNGTVRENIAAACPGAPIADVVKAARMSGAHEFISEMAQGYDTSVGERGSALSGGQRQRLAIARALLTNPRILIFDEATSALDYESERRIMENLNQMAAGRTLIMIAHRLSTVRHCDQIIVLDRGRVMEQGSHEELMRLRGIYYSLHQQQNPDEADPVCEGVGETAATECWSDTPGNW</sequence>
<dbReference type="GO" id="GO:0008234">
    <property type="term" value="F:cysteine-type peptidase activity"/>
    <property type="evidence" value="ECO:0007669"/>
    <property type="project" value="UniProtKB-KW"/>
</dbReference>
<dbReference type="PROSITE" id="PS50929">
    <property type="entry name" value="ABC_TM1F"/>
    <property type="match status" value="1"/>
</dbReference>
<keyword evidence="5" id="KW-0547">Nucleotide-binding</keyword>
<feature type="transmembrane region" description="Helical" evidence="10">
    <location>
        <begin position="300"/>
        <end position="320"/>
    </location>
</feature>
<dbReference type="Gene3D" id="1.20.1560.10">
    <property type="entry name" value="ABC transporter type 1, transmembrane domain"/>
    <property type="match status" value="1"/>
</dbReference>
<dbReference type="Gene3D" id="3.90.70.10">
    <property type="entry name" value="Cysteine proteinases"/>
    <property type="match status" value="1"/>
</dbReference>
<dbReference type="InterPro" id="IPR011527">
    <property type="entry name" value="ABC1_TM_dom"/>
</dbReference>
<dbReference type="InterPro" id="IPR039421">
    <property type="entry name" value="Type_1_exporter"/>
</dbReference>
<dbReference type="PROSITE" id="PS00211">
    <property type="entry name" value="ABC_TRANSPORTER_1"/>
    <property type="match status" value="1"/>
</dbReference>
<accession>A0A1M6EX61</accession>
<reference evidence="14 15" key="1">
    <citation type="submission" date="2016-11" db="EMBL/GenBank/DDBJ databases">
        <authorList>
            <person name="Varghese N."/>
            <person name="Submissions S."/>
        </authorList>
    </citation>
    <scope>NUCLEOTIDE SEQUENCE [LARGE SCALE GENOMIC DNA]</scope>
    <source>
        <strain evidence="14 15">DSM 15287</strain>
    </source>
</reference>
<dbReference type="SUPFAM" id="SSF52540">
    <property type="entry name" value="P-loop containing nucleoside triphosphate hydrolases"/>
    <property type="match status" value="1"/>
</dbReference>
<dbReference type="RefSeq" id="WP_149734102.1">
    <property type="nucleotide sequence ID" value="NZ_FQZD01000009.1"/>
</dbReference>
<dbReference type="GO" id="GO:0006508">
    <property type="term" value="P:proteolysis"/>
    <property type="evidence" value="ECO:0007669"/>
    <property type="project" value="InterPro"/>
</dbReference>
<feature type="transmembrane region" description="Helical" evidence="10">
    <location>
        <begin position="158"/>
        <end position="179"/>
    </location>
</feature>
<dbReference type="InterPro" id="IPR003593">
    <property type="entry name" value="AAA+_ATPase"/>
</dbReference>
<proteinExistence type="predicted"/>
<feature type="domain" description="Peptidase C39" evidence="13">
    <location>
        <begin position="10"/>
        <end position="130"/>
    </location>
</feature>
<dbReference type="Pfam" id="PF00664">
    <property type="entry name" value="ABC_membrane"/>
    <property type="match status" value="1"/>
</dbReference>
<organism evidence="14 15">
    <name type="scientific">Propionispora hippei DSM 15287</name>
    <dbReference type="NCBI Taxonomy" id="1123003"/>
    <lineage>
        <taxon>Bacteria</taxon>
        <taxon>Bacillati</taxon>
        <taxon>Bacillota</taxon>
        <taxon>Negativicutes</taxon>
        <taxon>Selenomonadales</taxon>
        <taxon>Sporomusaceae</taxon>
        <taxon>Propionispora</taxon>
    </lineage>
</organism>
<keyword evidence="8 10" id="KW-1133">Transmembrane helix</keyword>
<evidence type="ECO:0000256" key="7">
    <source>
        <dbReference type="ARBA" id="ARBA00022840"/>
    </source>
</evidence>
<evidence type="ECO:0000259" key="12">
    <source>
        <dbReference type="PROSITE" id="PS50929"/>
    </source>
</evidence>
<dbReference type="FunFam" id="3.40.50.300:FF:000299">
    <property type="entry name" value="ABC transporter ATP-binding protein/permease"/>
    <property type="match status" value="1"/>
</dbReference>
<evidence type="ECO:0000256" key="1">
    <source>
        <dbReference type="ARBA" id="ARBA00004651"/>
    </source>
</evidence>
<dbReference type="PROSITE" id="PS50893">
    <property type="entry name" value="ABC_TRANSPORTER_2"/>
    <property type="match status" value="1"/>
</dbReference>
<evidence type="ECO:0000256" key="9">
    <source>
        <dbReference type="ARBA" id="ARBA00023136"/>
    </source>
</evidence>
<keyword evidence="7 14" id="KW-0067">ATP-binding</keyword>
<feature type="transmembrane region" description="Helical" evidence="10">
    <location>
        <begin position="269"/>
        <end position="294"/>
    </location>
</feature>
<dbReference type="GO" id="GO:0016887">
    <property type="term" value="F:ATP hydrolysis activity"/>
    <property type="evidence" value="ECO:0007669"/>
    <property type="project" value="InterPro"/>
</dbReference>
<feature type="transmembrane region" description="Helical" evidence="10">
    <location>
        <begin position="199"/>
        <end position="220"/>
    </location>
</feature>
<dbReference type="GO" id="GO:0034040">
    <property type="term" value="F:ATPase-coupled lipid transmembrane transporter activity"/>
    <property type="evidence" value="ECO:0007669"/>
    <property type="project" value="TreeGrafter"/>
</dbReference>
<evidence type="ECO:0000256" key="6">
    <source>
        <dbReference type="ARBA" id="ARBA00022807"/>
    </source>
</evidence>
<evidence type="ECO:0000259" key="11">
    <source>
        <dbReference type="PROSITE" id="PS50893"/>
    </source>
</evidence>
<evidence type="ECO:0000256" key="8">
    <source>
        <dbReference type="ARBA" id="ARBA00022989"/>
    </source>
</evidence>
<keyword evidence="6" id="KW-0788">Thiol protease</keyword>
<dbReference type="GO" id="GO:0030256">
    <property type="term" value="C:type I protein secretion system complex"/>
    <property type="evidence" value="ECO:0007669"/>
    <property type="project" value="InterPro"/>
</dbReference>
<evidence type="ECO:0000259" key="13">
    <source>
        <dbReference type="PROSITE" id="PS50990"/>
    </source>
</evidence>
<dbReference type="InterPro" id="IPR027417">
    <property type="entry name" value="P-loop_NTPase"/>
</dbReference>
<dbReference type="AlphaFoldDB" id="A0A1M6EX61"/>
<dbReference type="SMART" id="SM00382">
    <property type="entry name" value="AAA"/>
    <property type="match status" value="1"/>
</dbReference>
<dbReference type="GO" id="GO:0030253">
    <property type="term" value="P:protein secretion by the type I secretion system"/>
    <property type="evidence" value="ECO:0007669"/>
    <property type="project" value="InterPro"/>
</dbReference>
<evidence type="ECO:0000256" key="3">
    <source>
        <dbReference type="ARBA" id="ARBA00022475"/>
    </source>
</evidence>
<dbReference type="GO" id="GO:0140359">
    <property type="term" value="F:ABC-type transporter activity"/>
    <property type="evidence" value="ECO:0007669"/>
    <property type="project" value="InterPro"/>
</dbReference>
<dbReference type="SUPFAM" id="SSF90123">
    <property type="entry name" value="ABC transporter transmembrane region"/>
    <property type="match status" value="1"/>
</dbReference>
<keyword evidence="4 10" id="KW-0812">Transmembrane</keyword>
<gene>
    <name evidence="14" type="ORF">SAMN02745170_01280</name>
</gene>
<keyword evidence="6" id="KW-0378">Hydrolase</keyword>
<evidence type="ECO:0000313" key="14">
    <source>
        <dbReference type="EMBL" id="SHI89961.1"/>
    </source>
</evidence>
<dbReference type="NCBIfam" id="TIGR01846">
    <property type="entry name" value="type_I_sec_HlyB"/>
    <property type="match status" value="1"/>
</dbReference>
<feature type="domain" description="ABC transmembrane type-1" evidence="12">
    <location>
        <begin position="162"/>
        <end position="441"/>
    </location>
</feature>
<dbReference type="PANTHER" id="PTHR24221">
    <property type="entry name" value="ATP-BINDING CASSETTE SUB-FAMILY B"/>
    <property type="match status" value="1"/>
</dbReference>
<keyword evidence="2" id="KW-0813">Transport</keyword>
<keyword evidence="3" id="KW-1003">Cell membrane</keyword>
<dbReference type="InterPro" id="IPR036640">
    <property type="entry name" value="ABC1_TM_sf"/>
</dbReference>
<dbReference type="Gene3D" id="3.40.50.300">
    <property type="entry name" value="P-loop containing nucleotide triphosphate hydrolases"/>
    <property type="match status" value="1"/>
</dbReference>